<feature type="compositionally biased region" description="Basic residues" evidence="1">
    <location>
        <begin position="8"/>
        <end position="18"/>
    </location>
</feature>
<feature type="region of interest" description="Disordered" evidence="1">
    <location>
        <begin position="121"/>
        <end position="188"/>
    </location>
</feature>
<dbReference type="InParanoid" id="H0EGV8"/>
<name>H0EGV8_GLAL7</name>
<comment type="caution">
    <text evidence="2">The sequence shown here is derived from an EMBL/GenBank/DDBJ whole genome shotgun (WGS) entry which is preliminary data.</text>
</comment>
<sequence length="275" mass="30421">MSVFSKIKQGRKAAKDHKAKKEEEKKENEQPVAKQPYKHVPTHAAVDALSGAPSSWKAEDRSKIKQHHQRRSQMTISRTQSTLSTTSYINAAAGPSTVPELPRNTSYDSYNPTWFDRGGDVYHEPARRHPQKRGHSYHDSGMGASIRPSPLASNIHSEDVSPVESSGNSTSSESDHLEISHGKIPQRPALAIPVSSHVSSRANSYRPQPINFGEKDIFDRLHTSTTRKLGEAPLYDTPPAPIKRPIVATSPVTEQKQKKSRWSLMGKKNSVPIAA</sequence>
<feature type="compositionally biased region" description="Low complexity" evidence="1">
    <location>
        <begin position="160"/>
        <end position="172"/>
    </location>
</feature>
<dbReference type="HOGENOM" id="CLU_1090297_0_0_1"/>
<dbReference type="AlphaFoldDB" id="H0EGV8"/>
<reference evidence="2 3" key="1">
    <citation type="journal article" date="2012" name="Eukaryot. Cell">
        <title>Genome sequence of the fungus Glarea lozoyensis: the first genome sequence of a species from the Helotiaceae family.</title>
        <authorList>
            <person name="Youssar L."/>
            <person name="Gruening B.A."/>
            <person name="Erxleben A."/>
            <person name="Guenther S."/>
            <person name="Huettel W."/>
        </authorList>
    </citation>
    <scope>NUCLEOTIDE SEQUENCE [LARGE SCALE GENOMIC DNA]</scope>
    <source>
        <strain evidence="3">ATCC 74030 / MF5533</strain>
    </source>
</reference>
<gene>
    <name evidence="2" type="ORF">M7I_1816</name>
</gene>
<evidence type="ECO:0000313" key="3">
    <source>
        <dbReference type="Proteomes" id="UP000005446"/>
    </source>
</evidence>
<feature type="region of interest" description="Disordered" evidence="1">
    <location>
        <begin position="1"/>
        <end position="108"/>
    </location>
</feature>
<proteinExistence type="predicted"/>
<accession>H0EGV8</accession>
<organism evidence="2 3">
    <name type="scientific">Glarea lozoyensis (strain ATCC 74030 / MF5533)</name>
    <dbReference type="NCBI Taxonomy" id="1104152"/>
    <lineage>
        <taxon>Eukaryota</taxon>
        <taxon>Fungi</taxon>
        <taxon>Dikarya</taxon>
        <taxon>Ascomycota</taxon>
        <taxon>Pezizomycotina</taxon>
        <taxon>Leotiomycetes</taxon>
        <taxon>Helotiales</taxon>
        <taxon>Helotiaceae</taxon>
        <taxon>Glarea</taxon>
    </lineage>
</organism>
<feature type="compositionally biased region" description="Basic and acidic residues" evidence="1">
    <location>
        <begin position="19"/>
        <end position="29"/>
    </location>
</feature>
<dbReference type="EMBL" id="AGUE01000032">
    <property type="protein sequence ID" value="EHL02222.1"/>
    <property type="molecule type" value="Genomic_DNA"/>
</dbReference>
<feature type="region of interest" description="Disordered" evidence="1">
    <location>
        <begin position="229"/>
        <end position="275"/>
    </location>
</feature>
<feature type="compositionally biased region" description="Polar residues" evidence="1">
    <location>
        <begin position="72"/>
        <end position="89"/>
    </location>
</feature>
<keyword evidence="3" id="KW-1185">Reference proteome</keyword>
<evidence type="ECO:0000313" key="2">
    <source>
        <dbReference type="EMBL" id="EHL02222.1"/>
    </source>
</evidence>
<protein>
    <submittedName>
        <fullName evidence="2">Uncharacterized protein</fullName>
    </submittedName>
</protein>
<dbReference type="Proteomes" id="UP000005446">
    <property type="component" value="Unassembled WGS sequence"/>
</dbReference>
<dbReference type="OrthoDB" id="5225441at2759"/>
<evidence type="ECO:0000256" key="1">
    <source>
        <dbReference type="SAM" id="MobiDB-lite"/>
    </source>
</evidence>